<dbReference type="EMBL" id="CP014168">
    <property type="protein sequence ID" value="AOH83160.1"/>
    <property type="molecule type" value="Genomic_DNA"/>
</dbReference>
<evidence type="ECO:0000313" key="1">
    <source>
        <dbReference type="EMBL" id="AOH83160.1"/>
    </source>
</evidence>
<evidence type="ECO:0000313" key="2">
    <source>
        <dbReference type="Proteomes" id="UP000094256"/>
    </source>
</evidence>
<dbReference type="KEGG" id="span:AWL63_03390"/>
<evidence type="ECO:0008006" key="3">
    <source>
        <dbReference type="Google" id="ProtNLM"/>
    </source>
</evidence>
<gene>
    <name evidence="1" type="ORF">AWL63_03390</name>
</gene>
<dbReference type="STRING" id="1560345.AWL63_03390"/>
<dbReference type="AlphaFoldDB" id="A0A1B3Z6W9"/>
<organism evidence="1 2">
    <name type="scientific">Sphingomonas panacis</name>
    <dbReference type="NCBI Taxonomy" id="1560345"/>
    <lineage>
        <taxon>Bacteria</taxon>
        <taxon>Pseudomonadati</taxon>
        <taxon>Pseudomonadota</taxon>
        <taxon>Alphaproteobacteria</taxon>
        <taxon>Sphingomonadales</taxon>
        <taxon>Sphingomonadaceae</taxon>
        <taxon>Sphingomonas</taxon>
    </lineage>
</organism>
<dbReference type="Gene3D" id="3.40.50.12370">
    <property type="match status" value="1"/>
</dbReference>
<accession>A0A1B3Z6W9</accession>
<dbReference type="RefSeq" id="WP_069203742.1">
    <property type="nucleotide sequence ID" value="NZ_CP014168.1"/>
</dbReference>
<keyword evidence="2" id="KW-1185">Reference proteome</keyword>
<sequence>MNKILLLVHDDAGLASRLEAALDVARALDGTLLCLDLTVPIASVGADPLFGPMVLEPETATQAVVAARAELDRSGLRYDWIERRGELATELARVAPLADLVVLSSPRDLLFPAMHKAIGDTLVRANKPVLAVPGTPAGMHVHGDVLLLWDGSPGANEAMLAAMPLLCHAASVTVLEIDDGSLGLPALKATEYLSERGIANHVHQELAFGEKAGFLILEWIDTLKPAYVVMGGYSHARLIEGLFGGVTERLLDDCPIPLFIKH</sequence>
<dbReference type="OrthoDB" id="9804721at2"/>
<name>A0A1B3Z6W9_9SPHN</name>
<protein>
    <recommendedName>
        <fullName evidence="3">UspA domain-containing protein</fullName>
    </recommendedName>
</protein>
<reference evidence="1 2" key="1">
    <citation type="submission" date="2016-01" db="EMBL/GenBank/DDBJ databases">
        <title>Complete genome and mega plasmid sequence of Sphingomonas panacis DCY99 elicits systemic resistance in rice to Xanthomonas oryzae.</title>
        <authorList>
            <person name="Kim Y.J."/>
            <person name="Yang D.C."/>
            <person name="Sing P."/>
        </authorList>
    </citation>
    <scope>NUCLEOTIDE SEQUENCE [LARGE SCALE GENOMIC DNA]</scope>
    <source>
        <strain evidence="1 2">DCY99</strain>
    </source>
</reference>
<dbReference type="SUPFAM" id="SSF52402">
    <property type="entry name" value="Adenine nucleotide alpha hydrolases-like"/>
    <property type="match status" value="2"/>
</dbReference>
<proteinExistence type="predicted"/>
<dbReference type="Proteomes" id="UP000094256">
    <property type="component" value="Chromosome"/>
</dbReference>